<accession>A0A931DT21</accession>
<dbReference type="PANTHER" id="PTHR30151">
    <property type="entry name" value="ALKANE SULFONATE ABC TRANSPORTER-RELATED, MEMBRANE SUBUNIT"/>
    <property type="match status" value="1"/>
</dbReference>
<evidence type="ECO:0000256" key="2">
    <source>
        <dbReference type="ARBA" id="ARBA00022448"/>
    </source>
</evidence>
<dbReference type="SUPFAM" id="SSF161098">
    <property type="entry name" value="MetI-like"/>
    <property type="match status" value="1"/>
</dbReference>
<evidence type="ECO:0000313" key="10">
    <source>
        <dbReference type="Proteomes" id="UP000614047"/>
    </source>
</evidence>
<dbReference type="InterPro" id="IPR035906">
    <property type="entry name" value="MetI-like_sf"/>
</dbReference>
<feature type="transmembrane region" description="Helical" evidence="7">
    <location>
        <begin position="97"/>
        <end position="119"/>
    </location>
</feature>
<dbReference type="InterPro" id="IPR000515">
    <property type="entry name" value="MetI-like"/>
</dbReference>
<evidence type="ECO:0000256" key="1">
    <source>
        <dbReference type="ARBA" id="ARBA00004651"/>
    </source>
</evidence>
<dbReference type="GO" id="GO:0055085">
    <property type="term" value="P:transmembrane transport"/>
    <property type="evidence" value="ECO:0007669"/>
    <property type="project" value="InterPro"/>
</dbReference>
<evidence type="ECO:0000259" key="8">
    <source>
        <dbReference type="PROSITE" id="PS50928"/>
    </source>
</evidence>
<dbReference type="Proteomes" id="UP000614047">
    <property type="component" value="Unassembled WGS sequence"/>
</dbReference>
<evidence type="ECO:0000256" key="5">
    <source>
        <dbReference type="ARBA" id="ARBA00022989"/>
    </source>
</evidence>
<dbReference type="GO" id="GO:0005886">
    <property type="term" value="C:plasma membrane"/>
    <property type="evidence" value="ECO:0007669"/>
    <property type="project" value="UniProtKB-SubCell"/>
</dbReference>
<feature type="transmembrane region" description="Helical" evidence="7">
    <location>
        <begin position="216"/>
        <end position="235"/>
    </location>
</feature>
<keyword evidence="5 7" id="KW-1133">Transmembrane helix</keyword>
<evidence type="ECO:0000256" key="4">
    <source>
        <dbReference type="ARBA" id="ARBA00022692"/>
    </source>
</evidence>
<feature type="transmembrane region" description="Helical" evidence="7">
    <location>
        <begin position="63"/>
        <end position="85"/>
    </location>
</feature>
<keyword evidence="6 7" id="KW-0472">Membrane</keyword>
<proteinExistence type="inferred from homology"/>
<gene>
    <name evidence="9" type="ORF">IW256_007083</name>
</gene>
<dbReference type="PANTHER" id="PTHR30151:SF20">
    <property type="entry name" value="ABC TRANSPORTER PERMEASE PROTEIN HI_0355-RELATED"/>
    <property type="match status" value="1"/>
</dbReference>
<dbReference type="RefSeq" id="WP_197015086.1">
    <property type="nucleotide sequence ID" value="NZ_BAABES010000023.1"/>
</dbReference>
<comment type="caution">
    <text evidence="9">The sequence shown here is derived from an EMBL/GenBank/DDBJ whole genome shotgun (WGS) entry which is preliminary data.</text>
</comment>
<keyword evidence="2 7" id="KW-0813">Transport</keyword>
<dbReference type="Pfam" id="PF00528">
    <property type="entry name" value="BPD_transp_1"/>
    <property type="match status" value="1"/>
</dbReference>
<dbReference type="PROSITE" id="PS50928">
    <property type="entry name" value="ABC_TM1"/>
    <property type="match status" value="1"/>
</dbReference>
<sequence>MSRRSGIIALQRLGVLVVLLAAWQLMSGRVVDDFFVSRPTDIASTWWGWLTGGELATATWSTLSAAALGFAAGAVLAVAVGYVLGSSPRLAVVVEPFITAVYSLPKVALVPLFIMWFGIGKPLQVISAAFITFFLMFYNTFFGIRDVDAALVDAIRVMGGTRRDVALRVRLPSALVWVSAGLKISVPQALIGVVVAEMLASDQGLGYLVQHNASQFNAAGTFAALATLLVIGLAVDRLVGLATRRALLWKNIDKGGAP</sequence>
<dbReference type="Gene3D" id="1.10.3720.10">
    <property type="entry name" value="MetI-like"/>
    <property type="match status" value="1"/>
</dbReference>
<feature type="domain" description="ABC transmembrane type-1" evidence="8">
    <location>
        <begin position="59"/>
        <end position="240"/>
    </location>
</feature>
<evidence type="ECO:0000256" key="6">
    <source>
        <dbReference type="ARBA" id="ARBA00023136"/>
    </source>
</evidence>
<feature type="transmembrane region" description="Helical" evidence="7">
    <location>
        <begin position="125"/>
        <end position="144"/>
    </location>
</feature>
<dbReference type="AlphaFoldDB" id="A0A931DT21"/>
<comment type="similarity">
    <text evidence="7">Belongs to the binding-protein-dependent transport system permease family.</text>
</comment>
<dbReference type="CDD" id="cd06261">
    <property type="entry name" value="TM_PBP2"/>
    <property type="match status" value="1"/>
</dbReference>
<keyword evidence="3" id="KW-1003">Cell membrane</keyword>
<evidence type="ECO:0000256" key="3">
    <source>
        <dbReference type="ARBA" id="ARBA00022475"/>
    </source>
</evidence>
<protein>
    <submittedName>
        <fullName evidence="9">NitT/TauT family transport system permease protein</fullName>
    </submittedName>
</protein>
<reference evidence="9" key="1">
    <citation type="submission" date="2020-11" db="EMBL/GenBank/DDBJ databases">
        <title>Sequencing the genomes of 1000 actinobacteria strains.</title>
        <authorList>
            <person name="Klenk H.-P."/>
        </authorList>
    </citation>
    <scope>NUCLEOTIDE SEQUENCE</scope>
    <source>
        <strain evidence="9">DSM 43175</strain>
    </source>
</reference>
<comment type="subcellular location">
    <subcellularLocation>
        <location evidence="1 7">Cell membrane</location>
        <topology evidence="1 7">Multi-pass membrane protein</topology>
    </subcellularLocation>
</comment>
<evidence type="ECO:0000313" key="9">
    <source>
        <dbReference type="EMBL" id="MBG6092970.1"/>
    </source>
</evidence>
<evidence type="ECO:0000256" key="7">
    <source>
        <dbReference type="RuleBase" id="RU363032"/>
    </source>
</evidence>
<dbReference type="EMBL" id="JADOUA010000001">
    <property type="protein sequence ID" value="MBG6092970.1"/>
    <property type="molecule type" value="Genomic_DNA"/>
</dbReference>
<feature type="transmembrane region" description="Helical" evidence="7">
    <location>
        <begin position="174"/>
        <end position="196"/>
    </location>
</feature>
<keyword evidence="10" id="KW-1185">Reference proteome</keyword>
<name>A0A931DT21_9ACTN</name>
<keyword evidence="4 7" id="KW-0812">Transmembrane</keyword>
<organism evidence="9 10">
    <name type="scientific">Actinomadura viridis</name>
    <dbReference type="NCBI Taxonomy" id="58110"/>
    <lineage>
        <taxon>Bacteria</taxon>
        <taxon>Bacillati</taxon>
        <taxon>Actinomycetota</taxon>
        <taxon>Actinomycetes</taxon>
        <taxon>Streptosporangiales</taxon>
        <taxon>Thermomonosporaceae</taxon>
        <taxon>Actinomadura</taxon>
    </lineage>
</organism>